<dbReference type="InterPro" id="IPR005828">
    <property type="entry name" value="MFS_sugar_transport-like"/>
</dbReference>
<comment type="subcellular location">
    <subcellularLocation>
        <location evidence="1">Membrane</location>
        <topology evidence="1">Multi-pass membrane protein</topology>
    </subcellularLocation>
</comment>
<comment type="catalytic activity">
    <reaction evidence="11">
        <text>D-glucosamine(out) = D-glucosamine(in)</text>
        <dbReference type="Rhea" id="RHEA:78423"/>
        <dbReference type="ChEBI" id="CHEBI:58723"/>
    </reaction>
    <physiologicalReaction direction="left-to-right" evidence="11">
        <dbReference type="Rhea" id="RHEA:78424"/>
    </physiologicalReaction>
</comment>
<evidence type="ECO:0000256" key="7">
    <source>
        <dbReference type="ARBA" id="ARBA00044637"/>
    </source>
</evidence>
<comment type="catalytic activity">
    <reaction evidence="9">
        <text>D-xylose(out) = D-xylose(in)</text>
        <dbReference type="Rhea" id="RHEA:78427"/>
        <dbReference type="ChEBI" id="CHEBI:53455"/>
    </reaction>
    <physiologicalReaction direction="left-to-right" evidence="9">
        <dbReference type="Rhea" id="RHEA:78428"/>
    </physiologicalReaction>
</comment>
<dbReference type="GO" id="GO:0016020">
    <property type="term" value="C:membrane"/>
    <property type="evidence" value="ECO:0007669"/>
    <property type="project" value="UniProtKB-SubCell"/>
</dbReference>
<dbReference type="InterPro" id="IPR020846">
    <property type="entry name" value="MFS_dom"/>
</dbReference>
<comment type="subunit">
    <text evidence="2">Homodimer.</text>
</comment>
<feature type="transmembrane region" description="Helical" evidence="14">
    <location>
        <begin position="322"/>
        <end position="344"/>
    </location>
</feature>
<feature type="transmembrane region" description="Helical" evidence="14">
    <location>
        <begin position="295"/>
        <end position="315"/>
    </location>
</feature>
<evidence type="ECO:0000256" key="6">
    <source>
        <dbReference type="ARBA" id="ARBA00023136"/>
    </source>
</evidence>
<evidence type="ECO:0000256" key="3">
    <source>
        <dbReference type="ARBA" id="ARBA00022448"/>
    </source>
</evidence>
<evidence type="ECO:0000256" key="1">
    <source>
        <dbReference type="ARBA" id="ARBA00004141"/>
    </source>
</evidence>
<dbReference type="Pfam" id="PF00083">
    <property type="entry name" value="Sugar_tr"/>
    <property type="match status" value="1"/>
</dbReference>
<comment type="catalytic activity">
    <reaction evidence="7">
        <text>D-galactose(in) = D-galactose(out)</text>
        <dbReference type="Rhea" id="RHEA:34915"/>
        <dbReference type="ChEBI" id="CHEBI:4139"/>
    </reaction>
    <physiologicalReaction direction="right-to-left" evidence="7">
        <dbReference type="Rhea" id="RHEA:34917"/>
    </physiologicalReaction>
</comment>
<feature type="transmembrane region" description="Helical" evidence="14">
    <location>
        <begin position="81"/>
        <end position="100"/>
    </location>
</feature>
<dbReference type="Gene3D" id="1.20.1250.20">
    <property type="entry name" value="MFS general substrate transporter like domains"/>
    <property type="match status" value="1"/>
</dbReference>
<evidence type="ECO:0000256" key="14">
    <source>
        <dbReference type="SAM" id="Phobius"/>
    </source>
</evidence>
<comment type="catalytic activity">
    <reaction evidence="12">
        <text>D-fructose(out) = D-fructose(in)</text>
        <dbReference type="Rhea" id="RHEA:60372"/>
        <dbReference type="ChEBI" id="CHEBI:37721"/>
    </reaction>
    <physiologicalReaction direction="left-to-right" evidence="12">
        <dbReference type="Rhea" id="RHEA:60373"/>
    </physiologicalReaction>
</comment>
<dbReference type="AlphaFoldDB" id="A0A1R2B3G8"/>
<evidence type="ECO:0000256" key="9">
    <source>
        <dbReference type="ARBA" id="ARBA00044656"/>
    </source>
</evidence>
<dbReference type="OrthoDB" id="6612291at2759"/>
<feature type="transmembrane region" description="Helical" evidence="14">
    <location>
        <begin position="48"/>
        <end position="69"/>
    </location>
</feature>
<keyword evidence="6 14" id="KW-0472">Membrane</keyword>
<evidence type="ECO:0000259" key="15">
    <source>
        <dbReference type="PROSITE" id="PS50850"/>
    </source>
</evidence>
<dbReference type="InterPro" id="IPR036259">
    <property type="entry name" value="MFS_trans_sf"/>
</dbReference>
<dbReference type="EMBL" id="MPUH01001005">
    <property type="protein sequence ID" value="OMJ71289.1"/>
    <property type="molecule type" value="Genomic_DNA"/>
</dbReference>
<dbReference type="GO" id="GO:0015149">
    <property type="term" value="F:hexose transmembrane transporter activity"/>
    <property type="evidence" value="ECO:0007669"/>
    <property type="project" value="TreeGrafter"/>
</dbReference>
<evidence type="ECO:0000256" key="2">
    <source>
        <dbReference type="ARBA" id="ARBA00011738"/>
    </source>
</evidence>
<keyword evidence="17" id="KW-1185">Reference proteome</keyword>
<feature type="transmembrane region" description="Helical" evidence="14">
    <location>
        <begin position="138"/>
        <end position="160"/>
    </location>
</feature>
<dbReference type="PROSITE" id="PS50850">
    <property type="entry name" value="MFS"/>
    <property type="match status" value="1"/>
</dbReference>
<dbReference type="InterPro" id="IPR003663">
    <property type="entry name" value="Sugar/inositol_transpt"/>
</dbReference>
<evidence type="ECO:0000256" key="10">
    <source>
        <dbReference type="ARBA" id="ARBA00044662"/>
    </source>
</evidence>
<proteinExistence type="predicted"/>
<feature type="transmembrane region" description="Helical" evidence="14">
    <location>
        <begin position="172"/>
        <end position="196"/>
    </location>
</feature>
<comment type="caution">
    <text evidence="16">The sequence shown here is derived from an EMBL/GenBank/DDBJ whole genome shotgun (WGS) entry which is preliminary data.</text>
</comment>
<sequence>MSKEYTKKAILYSQNICLGVLIFGYNLGVLNPSYKNVSSALNWGKNETILLSIFQATLPLGCVVGSMITNSVANAYGRRSCQFLLASLSILGSLLSIIPYNGTFGAGRLILGIASGIGLSLAPFFIMEISPTKLKAKLGSLIHLNLAFGLGLSYCLGVPLPVGSTSSILKYWWQFMYLIPGLIGIYIILIFKFYYIHDTPKFYALKGQEEKARISIEFIYGSCTTSLLINPTSGQSETYTAPKFTNLLCDYKYKLMLRIAVILPMLEQFCGINAATFYSTKILYDISGDIYMSRILTAAIGISKFIATFLILILVKKFGRKTLLTFSLLFMGILCAIFGVFTIIPNFSVYASTVILGLHVVVYTCSYAAILWVYIGESVEQKLVAVGVASKFAFLCLVTFLFPICVDLVGIHVVFYFFAGCSVLGFVWGRYDMIETKNLSRIEIYKKFTREKDKTMVSPDSY</sequence>
<protein>
    <recommendedName>
        <fullName evidence="13">Hexose transporter 1</fullName>
    </recommendedName>
</protein>
<name>A0A1R2B3G8_9CILI</name>
<evidence type="ECO:0000256" key="13">
    <source>
        <dbReference type="ARBA" id="ARBA00044780"/>
    </source>
</evidence>
<evidence type="ECO:0000256" key="11">
    <source>
        <dbReference type="ARBA" id="ARBA00044668"/>
    </source>
</evidence>
<feature type="transmembrane region" description="Helical" evidence="14">
    <location>
        <begin position="255"/>
        <end position="275"/>
    </location>
</feature>
<feature type="transmembrane region" description="Helical" evidence="14">
    <location>
        <begin position="350"/>
        <end position="376"/>
    </location>
</feature>
<feature type="transmembrane region" description="Helical" evidence="14">
    <location>
        <begin position="410"/>
        <end position="431"/>
    </location>
</feature>
<dbReference type="PANTHER" id="PTHR23503">
    <property type="entry name" value="SOLUTE CARRIER FAMILY 2"/>
    <property type="match status" value="1"/>
</dbReference>
<reference evidence="16 17" key="1">
    <citation type="submission" date="2016-11" db="EMBL/GenBank/DDBJ databases">
        <title>The macronuclear genome of Stentor coeruleus: a giant cell with tiny introns.</title>
        <authorList>
            <person name="Slabodnick M."/>
            <person name="Ruby J.G."/>
            <person name="Reiff S.B."/>
            <person name="Swart E.C."/>
            <person name="Gosai S."/>
            <person name="Prabakaran S."/>
            <person name="Witkowska E."/>
            <person name="Larue G.E."/>
            <person name="Fisher S."/>
            <person name="Freeman R.M."/>
            <person name="Gunawardena J."/>
            <person name="Chu W."/>
            <person name="Stover N.A."/>
            <person name="Gregory B.D."/>
            <person name="Nowacki M."/>
            <person name="Derisi J."/>
            <person name="Roy S.W."/>
            <person name="Marshall W.F."/>
            <person name="Sood P."/>
        </authorList>
    </citation>
    <scope>NUCLEOTIDE SEQUENCE [LARGE SCALE GENOMIC DNA]</scope>
    <source>
        <strain evidence="16">WM001</strain>
    </source>
</reference>
<feature type="transmembrane region" description="Helical" evidence="14">
    <location>
        <begin position="9"/>
        <end position="28"/>
    </location>
</feature>
<dbReference type="Proteomes" id="UP000187209">
    <property type="component" value="Unassembled WGS sequence"/>
</dbReference>
<dbReference type="InterPro" id="IPR005829">
    <property type="entry name" value="Sugar_transporter_CS"/>
</dbReference>
<dbReference type="PROSITE" id="PS00217">
    <property type="entry name" value="SUGAR_TRANSPORT_2"/>
    <property type="match status" value="1"/>
</dbReference>
<organism evidence="16 17">
    <name type="scientific">Stentor coeruleus</name>
    <dbReference type="NCBI Taxonomy" id="5963"/>
    <lineage>
        <taxon>Eukaryota</taxon>
        <taxon>Sar</taxon>
        <taxon>Alveolata</taxon>
        <taxon>Ciliophora</taxon>
        <taxon>Postciliodesmatophora</taxon>
        <taxon>Heterotrichea</taxon>
        <taxon>Heterotrichida</taxon>
        <taxon>Stentoridae</taxon>
        <taxon>Stentor</taxon>
    </lineage>
</organism>
<comment type="catalytic activity">
    <reaction evidence="10">
        <text>D-mannose(out) = D-mannose(in)</text>
        <dbReference type="Rhea" id="RHEA:78391"/>
        <dbReference type="ChEBI" id="CHEBI:4208"/>
    </reaction>
    <physiologicalReaction direction="left-to-right" evidence="10">
        <dbReference type="Rhea" id="RHEA:78392"/>
    </physiologicalReaction>
</comment>
<comment type="catalytic activity">
    <reaction evidence="8">
        <text>D-glucose(out) = D-glucose(in)</text>
        <dbReference type="Rhea" id="RHEA:60376"/>
        <dbReference type="ChEBI" id="CHEBI:4167"/>
    </reaction>
    <physiologicalReaction direction="left-to-right" evidence="8">
        <dbReference type="Rhea" id="RHEA:60377"/>
    </physiologicalReaction>
</comment>
<dbReference type="PRINTS" id="PR00171">
    <property type="entry name" value="SUGRTRNSPORT"/>
</dbReference>
<evidence type="ECO:0000256" key="12">
    <source>
        <dbReference type="ARBA" id="ARBA00044710"/>
    </source>
</evidence>
<keyword evidence="4 14" id="KW-0812">Transmembrane</keyword>
<evidence type="ECO:0000256" key="8">
    <source>
        <dbReference type="ARBA" id="ARBA00044648"/>
    </source>
</evidence>
<dbReference type="SUPFAM" id="SSF103473">
    <property type="entry name" value="MFS general substrate transporter"/>
    <property type="match status" value="1"/>
</dbReference>
<dbReference type="InterPro" id="IPR045263">
    <property type="entry name" value="GLUT"/>
</dbReference>
<feature type="transmembrane region" description="Helical" evidence="14">
    <location>
        <begin position="383"/>
        <end position="404"/>
    </location>
</feature>
<dbReference type="PANTHER" id="PTHR23503:SF8">
    <property type="entry name" value="FACILITATED GLUCOSE TRANSPORTER PROTEIN 1"/>
    <property type="match status" value="1"/>
</dbReference>
<feature type="domain" description="Major facilitator superfamily (MFS) profile" evidence="15">
    <location>
        <begin position="12"/>
        <end position="437"/>
    </location>
</feature>
<accession>A0A1R2B3G8</accession>
<gene>
    <name evidence="16" type="ORF">SteCoe_30550</name>
</gene>
<evidence type="ECO:0000313" key="16">
    <source>
        <dbReference type="EMBL" id="OMJ71289.1"/>
    </source>
</evidence>
<evidence type="ECO:0000313" key="17">
    <source>
        <dbReference type="Proteomes" id="UP000187209"/>
    </source>
</evidence>
<evidence type="ECO:0000256" key="5">
    <source>
        <dbReference type="ARBA" id="ARBA00022989"/>
    </source>
</evidence>
<evidence type="ECO:0000256" key="4">
    <source>
        <dbReference type="ARBA" id="ARBA00022692"/>
    </source>
</evidence>
<keyword evidence="5 14" id="KW-1133">Transmembrane helix</keyword>
<feature type="transmembrane region" description="Helical" evidence="14">
    <location>
        <begin position="106"/>
        <end position="126"/>
    </location>
</feature>
<keyword evidence="3" id="KW-0813">Transport</keyword>